<dbReference type="CDD" id="cd00158">
    <property type="entry name" value="RHOD"/>
    <property type="match status" value="1"/>
</dbReference>
<dbReference type="SMART" id="SM00450">
    <property type="entry name" value="RHOD"/>
    <property type="match status" value="1"/>
</dbReference>
<dbReference type="InterPro" id="IPR050229">
    <property type="entry name" value="GlpE_sulfurtransferase"/>
</dbReference>
<dbReference type="InterPro" id="IPR036873">
    <property type="entry name" value="Rhodanese-like_dom_sf"/>
</dbReference>
<dbReference type="KEGG" id="rop:ROP_00410"/>
<evidence type="ECO:0000259" key="1">
    <source>
        <dbReference type="PROSITE" id="PS50206"/>
    </source>
</evidence>
<feature type="domain" description="Rhodanese" evidence="1">
    <location>
        <begin position="49"/>
        <end position="134"/>
    </location>
</feature>
<dbReference type="PANTHER" id="PTHR43031:SF1">
    <property type="entry name" value="PYRIDINE NUCLEOTIDE-DISULPHIDE OXIDOREDUCTASE"/>
    <property type="match status" value="1"/>
</dbReference>
<dbReference type="STRING" id="632772.ROP_00410"/>
<evidence type="ECO:0000313" key="2">
    <source>
        <dbReference type="EMBL" id="BAH48288.1"/>
    </source>
</evidence>
<dbReference type="PANTHER" id="PTHR43031">
    <property type="entry name" value="FAD-DEPENDENT OXIDOREDUCTASE"/>
    <property type="match status" value="1"/>
</dbReference>
<dbReference type="SUPFAM" id="SSF52821">
    <property type="entry name" value="Rhodanese/Cell cycle control phosphatase"/>
    <property type="match status" value="1"/>
</dbReference>
<dbReference type="InterPro" id="IPR001763">
    <property type="entry name" value="Rhodanese-like_dom"/>
</dbReference>
<dbReference type="Pfam" id="PF00581">
    <property type="entry name" value="Rhodanese"/>
    <property type="match status" value="1"/>
</dbReference>
<dbReference type="Proteomes" id="UP000002212">
    <property type="component" value="Chromosome"/>
</dbReference>
<dbReference type="PATRIC" id="fig|632772.20.peg.45"/>
<accession>C1AS39</accession>
<reference evidence="2 3" key="1">
    <citation type="submission" date="2009-03" db="EMBL/GenBank/DDBJ databases">
        <title>Comparison of the complete genome sequences of Rhodococcus erythropolis PR4 and Rhodococcus opacus B4.</title>
        <authorList>
            <person name="Takarada H."/>
            <person name="Sekine M."/>
            <person name="Hosoyama A."/>
            <person name="Yamada R."/>
            <person name="Fujisawa T."/>
            <person name="Omata S."/>
            <person name="Shimizu A."/>
            <person name="Tsukatani N."/>
            <person name="Tanikawa S."/>
            <person name="Fujita N."/>
            <person name="Harayama S."/>
        </authorList>
    </citation>
    <scope>NUCLEOTIDE SEQUENCE [LARGE SCALE GENOMIC DNA]</scope>
    <source>
        <strain evidence="2 3">B4</strain>
    </source>
</reference>
<dbReference type="HOGENOM" id="CLU_089574_13_0_11"/>
<gene>
    <name evidence="2" type="ordered locus">ROP_00410</name>
</gene>
<evidence type="ECO:0000313" key="3">
    <source>
        <dbReference type="Proteomes" id="UP000002212"/>
    </source>
</evidence>
<dbReference type="Gene3D" id="3.40.250.10">
    <property type="entry name" value="Rhodanese-like domain"/>
    <property type="match status" value="1"/>
</dbReference>
<organism evidence="2 3">
    <name type="scientific">Rhodococcus opacus (strain B4)</name>
    <dbReference type="NCBI Taxonomy" id="632772"/>
    <lineage>
        <taxon>Bacteria</taxon>
        <taxon>Bacillati</taxon>
        <taxon>Actinomycetota</taxon>
        <taxon>Actinomycetes</taxon>
        <taxon>Mycobacteriales</taxon>
        <taxon>Nocardiaceae</taxon>
        <taxon>Rhodococcus</taxon>
    </lineage>
</organism>
<protein>
    <recommendedName>
        <fullName evidence="1">Rhodanese domain-containing protein</fullName>
    </recommendedName>
</protein>
<name>C1AS39_RHOOB</name>
<dbReference type="EMBL" id="AP011115">
    <property type="protein sequence ID" value="BAH48288.1"/>
    <property type="molecule type" value="Genomic_DNA"/>
</dbReference>
<dbReference type="PROSITE" id="PS50206">
    <property type="entry name" value="RHODANESE_3"/>
    <property type="match status" value="1"/>
</dbReference>
<sequence length="138" mass="14465">MGLRGAVDTCARVYPLGYGGEVLGDTPSGMKELEMREVDLDEFAVRWADGVPVVDVRERWEYVDGHVPGALLMPLGQLAARTAEIPAGEVVYVICASGNRSREGARIVEAAGRGAVSVAGGTSGWAAHGRPLDRGDGS</sequence>
<dbReference type="AlphaFoldDB" id="C1AS39"/>
<proteinExistence type="predicted"/>